<dbReference type="Proteomes" id="UP000027238">
    <property type="component" value="Unassembled WGS sequence"/>
</dbReference>
<feature type="region of interest" description="Disordered" evidence="1">
    <location>
        <begin position="182"/>
        <end position="202"/>
    </location>
</feature>
<dbReference type="AlphaFoldDB" id="A0A066X2K5"/>
<feature type="region of interest" description="Disordered" evidence="1">
    <location>
        <begin position="1"/>
        <end position="72"/>
    </location>
</feature>
<evidence type="ECO:0000256" key="1">
    <source>
        <dbReference type="SAM" id="MobiDB-lite"/>
    </source>
</evidence>
<protein>
    <submittedName>
        <fullName evidence="2">Uncharacterized protein</fullName>
    </submittedName>
</protein>
<feature type="compositionally biased region" description="Low complexity" evidence="1">
    <location>
        <begin position="61"/>
        <end position="70"/>
    </location>
</feature>
<name>A0A066X2K5_COLSU</name>
<sequence length="702" mass="76792">MTYNQNSRDTDPTIAGHDQTGNSPGGHAASSVPETLPSPQPSQPHPSFPAPAEEDDDGSRSDASSDAAARQLAIEEHEEHLREQVRIELDAQDRESAWRRRLQTEASNPQLQQTPSQPPPLIIGAPLGRNLTAIEAATRLVSQWKAIHESTLQSTPDAASPILEELTEARAQLAALIAQQQQASSLSASPHEGETQNPAATPLNSLDAHKAAAIASRIELLTESLEDSHFPPERANITAVVSLYRAGRIPYSVNWALIYAGHLVDFAPTYASFTADRADRLDRYARLHGEGWLWIEPPLSREPGGPTFFSARRGTFLPENDTSYDMGHYSVTMSFRRMKNLVYRGAPVAEASGKRKQDHVSRGSDEDDDNEGVIRAGESWPAYFSDEDPDASAVSSDLTPYSALRASRSSRHPCMARDHAAPTLHFRLLLDSGATLPLIYDHDARALGIRRATYAAVSRIRVETASPDPLSTWLYEMQVSVVDTRTCAPLVSPASPVWPAEEPALGGVTLVMTRPAPGPAVIFSSPSGSMGAVAKTVGGETTFLGEARRLIDQAEGRDYGRLSGLLPFKVCYVQATPGLRTMWMGEDRRDVLGAQRMPGQMRWAPGTGRVCDPGHPRELWNSVCKSDGGRPTLLRMAHEEEAVVGGGGGVRMVDVEEKDWKGRSEVLVVDKNGVRKKHIIEPRRLFKQQSHSRQLKKHKTDF</sequence>
<dbReference type="OrthoDB" id="5376010at2759"/>
<comment type="caution">
    <text evidence="2">The sequence shown here is derived from an EMBL/GenBank/DDBJ whole genome shotgun (WGS) entry which is preliminary data.</text>
</comment>
<dbReference type="eggNOG" id="ENOG502TFDF">
    <property type="taxonomic scope" value="Eukaryota"/>
</dbReference>
<proteinExistence type="predicted"/>
<dbReference type="EMBL" id="JMSE01001561">
    <property type="protein sequence ID" value="KDN59986.1"/>
    <property type="molecule type" value="Genomic_DNA"/>
</dbReference>
<organism evidence="2 3">
    <name type="scientific">Colletotrichum sublineola</name>
    <name type="common">Sorghum anthracnose fungus</name>
    <dbReference type="NCBI Taxonomy" id="1173701"/>
    <lineage>
        <taxon>Eukaryota</taxon>
        <taxon>Fungi</taxon>
        <taxon>Dikarya</taxon>
        <taxon>Ascomycota</taxon>
        <taxon>Pezizomycotina</taxon>
        <taxon>Sordariomycetes</taxon>
        <taxon>Hypocreomycetidae</taxon>
        <taxon>Glomerellales</taxon>
        <taxon>Glomerellaceae</taxon>
        <taxon>Colletotrichum</taxon>
        <taxon>Colletotrichum graminicola species complex</taxon>
    </lineage>
</organism>
<feature type="compositionally biased region" description="Basic and acidic residues" evidence="1">
    <location>
        <begin position="352"/>
        <end position="364"/>
    </location>
</feature>
<dbReference type="STRING" id="1173701.A0A066X2K5"/>
<feature type="region of interest" description="Disordered" evidence="1">
    <location>
        <begin position="350"/>
        <end position="372"/>
    </location>
</feature>
<gene>
    <name evidence="2" type="ORF">CSUB01_04577</name>
</gene>
<reference evidence="3" key="1">
    <citation type="journal article" date="2014" name="Genome Announc.">
        <title>Draft genome sequence of Colletotrichum sublineola, a destructive pathogen of cultivated sorghum.</title>
        <authorList>
            <person name="Baroncelli R."/>
            <person name="Sanz-Martin J.M."/>
            <person name="Rech G.E."/>
            <person name="Sukno S.A."/>
            <person name="Thon M.R."/>
        </authorList>
    </citation>
    <scope>NUCLEOTIDE SEQUENCE [LARGE SCALE GENOMIC DNA]</scope>
    <source>
        <strain evidence="3">TX430BB</strain>
    </source>
</reference>
<evidence type="ECO:0000313" key="3">
    <source>
        <dbReference type="Proteomes" id="UP000027238"/>
    </source>
</evidence>
<accession>A0A066X2K5</accession>
<keyword evidence="3" id="KW-1185">Reference proteome</keyword>
<dbReference type="OMA" id="FCPSYES"/>
<dbReference type="HOGENOM" id="CLU_422228_0_0_1"/>
<feature type="compositionally biased region" description="Pro residues" evidence="1">
    <location>
        <begin position="36"/>
        <end position="49"/>
    </location>
</feature>
<evidence type="ECO:0000313" key="2">
    <source>
        <dbReference type="EMBL" id="KDN59986.1"/>
    </source>
</evidence>